<gene>
    <name evidence="4" type="primary">g5699</name>
    <name evidence="4" type="ORF">VP750_LOCUS4881</name>
</gene>
<name>A0ABP1FYK7_9CHLO</name>
<dbReference type="PANTHER" id="PTHR13596">
    <property type="entry name" value="SMALL EDRK-RICH FACTOR 1"/>
    <property type="match status" value="1"/>
</dbReference>
<evidence type="ECO:0000256" key="1">
    <source>
        <dbReference type="ARBA" id="ARBA00007309"/>
    </source>
</evidence>
<sequence>MRYPLASSAYQRLTVWAGGSMTRGNQREIDRARAAKRAGGGKTLKDKDGLTPEQRKERDSLALKAKQEAKAAKAAAEGGGANPANGKK</sequence>
<dbReference type="Pfam" id="PF04419">
    <property type="entry name" value="SERF-like_N"/>
    <property type="match status" value="1"/>
</dbReference>
<dbReference type="EMBL" id="CAXHTA020000008">
    <property type="protein sequence ID" value="CAL5223222.1"/>
    <property type="molecule type" value="Genomic_DNA"/>
</dbReference>
<protein>
    <submittedName>
        <fullName evidence="4">G5699 protein</fullName>
    </submittedName>
</protein>
<dbReference type="PANTHER" id="PTHR13596:SF0">
    <property type="entry name" value="SI:CH211-39K3.2-RELATED"/>
    <property type="match status" value="1"/>
</dbReference>
<dbReference type="InterPro" id="IPR007513">
    <property type="entry name" value="SERF-like_N"/>
</dbReference>
<evidence type="ECO:0000256" key="2">
    <source>
        <dbReference type="SAM" id="MobiDB-lite"/>
    </source>
</evidence>
<reference evidence="4 5" key="1">
    <citation type="submission" date="2024-06" db="EMBL/GenBank/DDBJ databases">
        <authorList>
            <person name="Kraege A."/>
            <person name="Thomma B."/>
        </authorList>
    </citation>
    <scope>NUCLEOTIDE SEQUENCE [LARGE SCALE GENOMIC DNA]</scope>
</reference>
<feature type="compositionally biased region" description="Basic and acidic residues" evidence="2">
    <location>
        <begin position="43"/>
        <end position="71"/>
    </location>
</feature>
<keyword evidence="5" id="KW-1185">Reference proteome</keyword>
<comment type="caution">
    <text evidence="4">The sequence shown here is derived from an EMBL/GenBank/DDBJ whole genome shotgun (WGS) entry which is preliminary data.</text>
</comment>
<dbReference type="Proteomes" id="UP001497392">
    <property type="component" value="Unassembled WGS sequence"/>
</dbReference>
<organism evidence="4 5">
    <name type="scientific">Coccomyxa viridis</name>
    <dbReference type="NCBI Taxonomy" id="1274662"/>
    <lineage>
        <taxon>Eukaryota</taxon>
        <taxon>Viridiplantae</taxon>
        <taxon>Chlorophyta</taxon>
        <taxon>core chlorophytes</taxon>
        <taxon>Trebouxiophyceae</taxon>
        <taxon>Trebouxiophyceae incertae sedis</taxon>
        <taxon>Coccomyxaceae</taxon>
        <taxon>Coccomyxa</taxon>
    </lineage>
</organism>
<feature type="region of interest" description="Disordered" evidence="2">
    <location>
        <begin position="33"/>
        <end position="88"/>
    </location>
</feature>
<feature type="domain" description="Small EDRK-rich factor-like N-terminal" evidence="3">
    <location>
        <begin position="21"/>
        <end position="57"/>
    </location>
</feature>
<accession>A0ABP1FYK7</accession>
<dbReference type="InterPro" id="IPR040211">
    <property type="entry name" value="SERF1/2-like"/>
</dbReference>
<evidence type="ECO:0000259" key="3">
    <source>
        <dbReference type="Pfam" id="PF04419"/>
    </source>
</evidence>
<evidence type="ECO:0000313" key="5">
    <source>
        <dbReference type="Proteomes" id="UP001497392"/>
    </source>
</evidence>
<feature type="compositionally biased region" description="Low complexity" evidence="2">
    <location>
        <begin position="72"/>
        <end position="88"/>
    </location>
</feature>
<comment type="similarity">
    <text evidence="1">Belongs to the SERF family.</text>
</comment>
<proteinExistence type="inferred from homology"/>
<evidence type="ECO:0000313" key="4">
    <source>
        <dbReference type="EMBL" id="CAL5223222.1"/>
    </source>
</evidence>